<dbReference type="Pfam" id="PF05580">
    <property type="entry name" value="Peptidase_S55"/>
    <property type="match status" value="1"/>
</dbReference>
<dbReference type="PROSITE" id="PS51494">
    <property type="entry name" value="SPOIVB"/>
    <property type="match status" value="1"/>
</dbReference>
<feature type="transmembrane region" description="Helical" evidence="1">
    <location>
        <begin position="15"/>
        <end position="34"/>
    </location>
</feature>
<proteinExistence type="predicted"/>
<comment type="caution">
    <text evidence="3">The sequence shown here is derived from an EMBL/GenBank/DDBJ whole genome shotgun (WGS) entry which is preliminary data.</text>
</comment>
<dbReference type="SUPFAM" id="SSF50494">
    <property type="entry name" value="Trypsin-like serine proteases"/>
    <property type="match status" value="1"/>
</dbReference>
<dbReference type="InterPro" id="IPR009003">
    <property type="entry name" value="Peptidase_S1_PA"/>
</dbReference>
<keyword evidence="1" id="KW-0472">Membrane</keyword>
<accession>A0A3N1XLQ8</accession>
<keyword evidence="4" id="KW-1185">Reference proteome</keyword>
<organism evidence="3 4">
    <name type="scientific">Mobilisporobacter senegalensis</name>
    <dbReference type="NCBI Taxonomy" id="1329262"/>
    <lineage>
        <taxon>Bacteria</taxon>
        <taxon>Bacillati</taxon>
        <taxon>Bacillota</taxon>
        <taxon>Clostridia</taxon>
        <taxon>Lachnospirales</taxon>
        <taxon>Lachnospiraceae</taxon>
        <taxon>Mobilisporobacter</taxon>
    </lineage>
</organism>
<dbReference type="Gene3D" id="2.30.42.10">
    <property type="match status" value="1"/>
</dbReference>
<sequence length="436" mass="48410">MSKHNINHVNNRKKVYRSILICMLFLNIVGIIYFQKKNLDSQLPNNIKMIVDKKEEFDFDLPMSAKISTQEVGVLSVNNKKIPDNQIDISFSKPFSIVSSEVGQYTIDVKLFGLIDYKQINVDVIESVELIPSGIPIGIYVETDGIMVLGTSPIPSTDGLNYEPAVNILKSGDYITEINGNAINDKEELIEEVQKSDGKDMTFTLTRNKKEIDVKIKPIMSNDGKYKIGAWIRDDTQGIGTLTYIDSTGKFGALGHGITDIDTNLLMNIKEGSVHTAKIMQIVKGKSGAPGELVGLINQTEEEKVGDIKINSKQGIFGNLEGQFRELTNLEPMKIGLKQDVKLGKAYVRCMVENEVKDYEIQIEKIELNSSNVSKGLVIRITDERLINITNGIVQGMSGSPIIQDNKIIGAVTHVFIQDSTKGYGTFIENMLKTVE</sequence>
<dbReference type="EMBL" id="RJVG01000007">
    <property type="protein sequence ID" value="ROR27108.1"/>
    <property type="molecule type" value="Genomic_DNA"/>
</dbReference>
<keyword evidence="1" id="KW-1133">Transmembrane helix</keyword>
<dbReference type="SUPFAM" id="SSF50156">
    <property type="entry name" value="PDZ domain-like"/>
    <property type="match status" value="1"/>
</dbReference>
<dbReference type="InterPro" id="IPR008763">
    <property type="entry name" value="Peptidase_S55"/>
</dbReference>
<dbReference type="InterPro" id="IPR036034">
    <property type="entry name" value="PDZ_sf"/>
</dbReference>
<keyword evidence="1" id="KW-0812">Transmembrane</keyword>
<evidence type="ECO:0000313" key="4">
    <source>
        <dbReference type="Proteomes" id="UP000273083"/>
    </source>
</evidence>
<dbReference type="Pfam" id="PF13180">
    <property type="entry name" value="PDZ_2"/>
    <property type="match status" value="1"/>
</dbReference>
<dbReference type="InterPro" id="IPR014219">
    <property type="entry name" value="SpoIVB"/>
</dbReference>
<feature type="domain" description="Peptidase S55" evidence="2">
    <location>
        <begin position="210"/>
        <end position="436"/>
    </location>
</feature>
<evidence type="ECO:0000259" key="2">
    <source>
        <dbReference type="PROSITE" id="PS51494"/>
    </source>
</evidence>
<reference evidence="3 4" key="1">
    <citation type="submission" date="2018-11" db="EMBL/GenBank/DDBJ databases">
        <title>Genomic Encyclopedia of Type Strains, Phase IV (KMG-IV): sequencing the most valuable type-strain genomes for metagenomic binning, comparative biology and taxonomic classification.</title>
        <authorList>
            <person name="Goeker M."/>
        </authorList>
    </citation>
    <scope>NUCLEOTIDE SEQUENCE [LARGE SCALE GENOMIC DNA]</scope>
    <source>
        <strain evidence="3 4">DSM 26537</strain>
    </source>
</reference>
<evidence type="ECO:0000256" key="1">
    <source>
        <dbReference type="SAM" id="Phobius"/>
    </source>
</evidence>
<evidence type="ECO:0000313" key="3">
    <source>
        <dbReference type="EMBL" id="ROR27108.1"/>
    </source>
</evidence>
<dbReference type="AlphaFoldDB" id="A0A3N1XLQ8"/>
<protein>
    <submittedName>
        <fullName evidence="3">Stage IV sporulation protein B</fullName>
    </submittedName>
</protein>
<dbReference type="InterPro" id="IPR001478">
    <property type="entry name" value="PDZ"/>
</dbReference>
<dbReference type="NCBIfam" id="TIGR02860">
    <property type="entry name" value="spore_IV_B"/>
    <property type="match status" value="1"/>
</dbReference>
<dbReference type="Proteomes" id="UP000273083">
    <property type="component" value="Unassembled WGS sequence"/>
</dbReference>
<gene>
    <name evidence="3" type="ORF">EDD66_10722</name>
</gene>
<name>A0A3N1XLQ8_9FIRM</name>